<comment type="subcellular location">
    <subcellularLocation>
        <location evidence="1">Cell membrane</location>
        <topology evidence="1">Multi-pass membrane protein</topology>
    </subcellularLocation>
</comment>
<evidence type="ECO:0000256" key="3">
    <source>
        <dbReference type="ARBA" id="ARBA00022475"/>
    </source>
</evidence>
<name>R0BAD5_9FIRM</name>
<dbReference type="PANTHER" id="PTHR43549:SF3">
    <property type="entry name" value="MULTIDRUG RESISTANCE PROTEIN YPNP-RELATED"/>
    <property type="match status" value="1"/>
</dbReference>
<accession>R0BAD5</accession>
<keyword evidence="4 7" id="KW-0812">Transmembrane</keyword>
<keyword evidence="3" id="KW-1003">Cell membrane</keyword>
<evidence type="ECO:0000256" key="6">
    <source>
        <dbReference type="ARBA" id="ARBA00023136"/>
    </source>
</evidence>
<dbReference type="GO" id="GO:0015297">
    <property type="term" value="F:antiporter activity"/>
    <property type="evidence" value="ECO:0007669"/>
    <property type="project" value="InterPro"/>
</dbReference>
<dbReference type="Proteomes" id="UP000013041">
    <property type="component" value="Unassembled WGS sequence"/>
</dbReference>
<dbReference type="PATRIC" id="fig|997897.5.peg.1448"/>
<dbReference type="InterPro" id="IPR048279">
    <property type="entry name" value="MdtK-like"/>
</dbReference>
<feature type="transmembrane region" description="Helical" evidence="7">
    <location>
        <begin position="50"/>
        <end position="68"/>
    </location>
</feature>
<protein>
    <submittedName>
        <fullName evidence="8">MATE efflux family protein</fullName>
    </submittedName>
</protein>
<evidence type="ECO:0000256" key="4">
    <source>
        <dbReference type="ARBA" id="ARBA00022692"/>
    </source>
</evidence>
<sequence length="489" mass="53487">MYDRESGFGMDCFLFLVMVLYSKLQGGAVTNDWEWGGVLQSANTDMIDGSIFQSIFWFSIPLLIGNFFQQLYNTVDSYVVGNFVNTNALAAVGASTPVINMLVGFFMGLSTGAGVVISQYFGARQGEAMSRAVHSAMALTGLLSIVFTGLGLLYTGPLLRAIGVPEDVLPHSSLYLMIYFCGITFSLFYNMGSGILRAVGDSRHPLLYLAVASIVNIILDFTFVCGFHMGIAGVAIATIMAQAVSSFMVMHKLMHTREDYKVEIRKIRFHKKMIRKIIAFGFPAACQQSITSFSNVVVQSYINRFGTAAMAGYSATLRIDGFLQLPLQSFNMAITTFVGQNIGARKYKRVKKGIFAAWVMSSLIILAGSVGMYFGAPLLISVFTNDPQVIGNGSSMLRIFSRAYIVMPVIQVLNGALRGAGLSKVPMFFMLGSFVVLRQIYLLVAVPMTHSLMVVMAGWPITWVICAAGMFLYYVKADWLPKEAGPEGE</sequence>
<feature type="transmembrane region" description="Helical" evidence="7">
    <location>
        <begin position="355"/>
        <end position="376"/>
    </location>
</feature>
<proteinExistence type="predicted"/>
<dbReference type="CDD" id="cd13138">
    <property type="entry name" value="MATE_yoeA_like"/>
    <property type="match status" value="1"/>
</dbReference>
<evidence type="ECO:0000256" key="1">
    <source>
        <dbReference type="ARBA" id="ARBA00004651"/>
    </source>
</evidence>
<feature type="transmembrane region" description="Helical" evidence="7">
    <location>
        <begin position="101"/>
        <end position="121"/>
    </location>
</feature>
<evidence type="ECO:0000256" key="2">
    <source>
        <dbReference type="ARBA" id="ARBA00022448"/>
    </source>
</evidence>
<organism evidence="8 9">
    <name type="scientific">Enterocloster bolteae 90B8</name>
    <dbReference type="NCBI Taxonomy" id="997897"/>
    <lineage>
        <taxon>Bacteria</taxon>
        <taxon>Bacillati</taxon>
        <taxon>Bacillota</taxon>
        <taxon>Clostridia</taxon>
        <taxon>Lachnospirales</taxon>
        <taxon>Lachnospiraceae</taxon>
        <taxon>Enterocloster</taxon>
    </lineage>
</organism>
<keyword evidence="5 7" id="KW-1133">Transmembrane helix</keyword>
<feature type="transmembrane region" description="Helical" evidence="7">
    <location>
        <begin position="174"/>
        <end position="199"/>
    </location>
</feature>
<evidence type="ECO:0000313" key="8">
    <source>
        <dbReference type="EMBL" id="ENZ41984.1"/>
    </source>
</evidence>
<evidence type="ECO:0000256" key="5">
    <source>
        <dbReference type="ARBA" id="ARBA00022989"/>
    </source>
</evidence>
<feature type="transmembrane region" description="Helical" evidence="7">
    <location>
        <begin position="230"/>
        <end position="250"/>
    </location>
</feature>
<dbReference type="NCBIfam" id="TIGR00797">
    <property type="entry name" value="matE"/>
    <property type="match status" value="1"/>
</dbReference>
<dbReference type="EMBL" id="AGYG01000009">
    <property type="protein sequence ID" value="ENZ41984.1"/>
    <property type="molecule type" value="Genomic_DNA"/>
</dbReference>
<dbReference type="GO" id="GO:0042910">
    <property type="term" value="F:xenobiotic transmembrane transporter activity"/>
    <property type="evidence" value="ECO:0007669"/>
    <property type="project" value="InterPro"/>
</dbReference>
<comment type="caution">
    <text evidence="8">The sequence shown here is derived from an EMBL/GenBank/DDBJ whole genome shotgun (WGS) entry which is preliminary data.</text>
</comment>
<feature type="transmembrane region" description="Helical" evidence="7">
    <location>
        <begin position="428"/>
        <end position="446"/>
    </location>
</feature>
<dbReference type="PANTHER" id="PTHR43549">
    <property type="entry name" value="MULTIDRUG RESISTANCE PROTEIN YPNP-RELATED"/>
    <property type="match status" value="1"/>
</dbReference>
<reference evidence="8 9" key="1">
    <citation type="submission" date="2013-01" db="EMBL/GenBank/DDBJ databases">
        <title>The Genome Sequence of Clostridium bolteae 90B8.</title>
        <authorList>
            <consortium name="The Broad Institute Genome Sequencing Platform"/>
            <person name="Earl A."/>
            <person name="Ward D."/>
            <person name="Feldgarden M."/>
            <person name="Gevers D."/>
            <person name="Courvalin P."/>
            <person name="Lambert T."/>
            <person name="Walker B."/>
            <person name="Young S.K."/>
            <person name="Zeng Q."/>
            <person name="Gargeya S."/>
            <person name="Fitzgerald M."/>
            <person name="Haas B."/>
            <person name="Abouelleil A."/>
            <person name="Alvarado L."/>
            <person name="Arachchi H.M."/>
            <person name="Berlin A.M."/>
            <person name="Chapman S.B."/>
            <person name="Dewar J."/>
            <person name="Goldberg J."/>
            <person name="Griggs A."/>
            <person name="Gujja S."/>
            <person name="Hansen M."/>
            <person name="Howarth C."/>
            <person name="Imamovic A."/>
            <person name="Larimer J."/>
            <person name="McCowan C."/>
            <person name="Murphy C."/>
            <person name="Neiman D."/>
            <person name="Pearson M."/>
            <person name="Priest M."/>
            <person name="Roberts A."/>
            <person name="Saif S."/>
            <person name="Shea T."/>
            <person name="Sisk P."/>
            <person name="Sykes S."/>
            <person name="Wortman J."/>
            <person name="Nusbaum C."/>
            <person name="Birren B."/>
        </authorList>
    </citation>
    <scope>NUCLEOTIDE SEQUENCE [LARGE SCALE GENOMIC DNA]</scope>
    <source>
        <strain evidence="8 9">90B8</strain>
    </source>
</reference>
<dbReference type="HOGENOM" id="CLU_012893_5_0_9"/>
<gene>
    <name evidence="8" type="ORF">HMPREF1097_01360</name>
</gene>
<dbReference type="GO" id="GO:0005886">
    <property type="term" value="C:plasma membrane"/>
    <property type="evidence" value="ECO:0007669"/>
    <property type="project" value="UniProtKB-SubCell"/>
</dbReference>
<feature type="transmembrane region" description="Helical" evidence="7">
    <location>
        <begin position="206"/>
        <end position="224"/>
    </location>
</feature>
<keyword evidence="2" id="KW-0813">Transport</keyword>
<feature type="transmembrane region" description="Helical" evidence="7">
    <location>
        <begin position="12"/>
        <end position="30"/>
    </location>
</feature>
<evidence type="ECO:0000313" key="9">
    <source>
        <dbReference type="Proteomes" id="UP000013041"/>
    </source>
</evidence>
<dbReference type="PIRSF" id="PIRSF006603">
    <property type="entry name" value="DinF"/>
    <property type="match status" value="1"/>
</dbReference>
<dbReference type="InterPro" id="IPR002528">
    <property type="entry name" value="MATE_fam"/>
</dbReference>
<feature type="transmembrane region" description="Helical" evidence="7">
    <location>
        <begin position="133"/>
        <end position="154"/>
    </location>
</feature>
<dbReference type="Pfam" id="PF01554">
    <property type="entry name" value="MatE"/>
    <property type="match status" value="2"/>
</dbReference>
<feature type="transmembrane region" description="Helical" evidence="7">
    <location>
        <begin position="452"/>
        <end position="475"/>
    </location>
</feature>
<keyword evidence="6 7" id="KW-0472">Membrane</keyword>
<dbReference type="InterPro" id="IPR052031">
    <property type="entry name" value="Membrane_Transporter-Flippase"/>
</dbReference>
<dbReference type="AlphaFoldDB" id="R0BAD5"/>
<evidence type="ECO:0000256" key="7">
    <source>
        <dbReference type="SAM" id="Phobius"/>
    </source>
</evidence>
<feature type="transmembrane region" description="Helical" evidence="7">
    <location>
        <begin position="75"/>
        <end position="95"/>
    </location>
</feature>